<gene>
    <name evidence="2" type="ORF">L596_025751</name>
</gene>
<evidence type="ECO:0000256" key="1">
    <source>
        <dbReference type="SAM" id="Coils"/>
    </source>
</evidence>
<reference evidence="2 3" key="1">
    <citation type="journal article" date="2015" name="Genome Biol.">
        <title>Comparative genomics of Steinernema reveals deeply conserved gene regulatory networks.</title>
        <authorList>
            <person name="Dillman A.R."/>
            <person name="Macchietto M."/>
            <person name="Porter C.F."/>
            <person name="Rogers A."/>
            <person name="Williams B."/>
            <person name="Antoshechkin I."/>
            <person name="Lee M.M."/>
            <person name="Goodwin Z."/>
            <person name="Lu X."/>
            <person name="Lewis E.E."/>
            <person name="Goodrich-Blair H."/>
            <person name="Stock S.P."/>
            <person name="Adams B.J."/>
            <person name="Sternberg P.W."/>
            <person name="Mortazavi A."/>
        </authorList>
    </citation>
    <scope>NUCLEOTIDE SEQUENCE [LARGE SCALE GENOMIC DNA]</scope>
    <source>
        <strain evidence="2 3">ALL</strain>
    </source>
</reference>
<organism evidence="2 3">
    <name type="scientific">Steinernema carpocapsae</name>
    <name type="common">Entomopathogenic nematode</name>
    <dbReference type="NCBI Taxonomy" id="34508"/>
    <lineage>
        <taxon>Eukaryota</taxon>
        <taxon>Metazoa</taxon>
        <taxon>Ecdysozoa</taxon>
        <taxon>Nematoda</taxon>
        <taxon>Chromadorea</taxon>
        <taxon>Rhabditida</taxon>
        <taxon>Tylenchina</taxon>
        <taxon>Panagrolaimomorpha</taxon>
        <taxon>Strongyloidoidea</taxon>
        <taxon>Steinernematidae</taxon>
        <taxon>Steinernema</taxon>
    </lineage>
</organism>
<keyword evidence="1" id="KW-0175">Coiled coil</keyword>
<dbReference type="EMBL" id="AZBU02000009">
    <property type="protein sequence ID" value="TKR65333.1"/>
    <property type="molecule type" value="Genomic_DNA"/>
</dbReference>
<feature type="coiled-coil region" evidence="1">
    <location>
        <begin position="93"/>
        <end position="141"/>
    </location>
</feature>
<evidence type="ECO:0000313" key="2">
    <source>
        <dbReference type="EMBL" id="TKR65333.1"/>
    </source>
</evidence>
<feature type="coiled-coil region" evidence="1">
    <location>
        <begin position="191"/>
        <end position="225"/>
    </location>
</feature>
<keyword evidence="3" id="KW-1185">Reference proteome</keyword>
<accession>A0A4U5M9N2</accession>
<protein>
    <submittedName>
        <fullName evidence="2">Uncharacterized protein</fullName>
    </submittedName>
</protein>
<comment type="caution">
    <text evidence="2">The sequence shown here is derived from an EMBL/GenBank/DDBJ whole genome shotgun (WGS) entry which is preliminary data.</text>
</comment>
<dbReference type="Proteomes" id="UP000298663">
    <property type="component" value="Unassembled WGS sequence"/>
</dbReference>
<sequence length="260" mass="30058">MDNLGSSKTAIQLLIENQRVLIELISSLKQENEALKSRVPKENVSETYKQAYNDPKLKYDQLAASSVMQEDCKTLKDNYDAVRSENTIQMHKIKALKSEIEALKASQKKSTSDKASKKASFDKLQKQHRNLAQKHHALKMKYSASGLSSSDEYRTTTEALLRQKDSQIKSLMHERNVLKMTIKHEEWKFGIQDLENRNLELLEENHHLEKENLRCSKEIKALKAQLGLTEIKEEEKDGQEVQNYEFLDSSLEQLEVPKRL</sequence>
<reference evidence="2 3" key="2">
    <citation type="journal article" date="2019" name="G3 (Bethesda)">
        <title>Hybrid Assembly of the Genome of the Entomopathogenic Nematode Steinernema carpocapsae Identifies the X-Chromosome.</title>
        <authorList>
            <person name="Serra L."/>
            <person name="Macchietto M."/>
            <person name="Macias-Munoz A."/>
            <person name="McGill C.J."/>
            <person name="Rodriguez I.M."/>
            <person name="Rodriguez B."/>
            <person name="Murad R."/>
            <person name="Mortazavi A."/>
        </authorList>
    </citation>
    <scope>NUCLEOTIDE SEQUENCE [LARGE SCALE GENOMIC DNA]</scope>
    <source>
        <strain evidence="2 3">ALL</strain>
    </source>
</reference>
<dbReference type="AlphaFoldDB" id="A0A4U5M9N2"/>
<name>A0A4U5M9N2_STECR</name>
<evidence type="ECO:0000313" key="3">
    <source>
        <dbReference type="Proteomes" id="UP000298663"/>
    </source>
</evidence>
<proteinExistence type="predicted"/>